<evidence type="ECO:0000313" key="2">
    <source>
        <dbReference type="EMBL" id="SIT47058.1"/>
    </source>
</evidence>
<gene>
    <name evidence="2" type="ORF">BN2475_710028</name>
</gene>
<dbReference type="EMBL" id="CYGX02000071">
    <property type="protein sequence ID" value="SIT47058.1"/>
    <property type="molecule type" value="Genomic_DNA"/>
</dbReference>
<feature type="region of interest" description="Disordered" evidence="1">
    <location>
        <begin position="1"/>
        <end position="21"/>
    </location>
</feature>
<evidence type="ECO:0000313" key="3">
    <source>
        <dbReference type="Proteomes" id="UP000187012"/>
    </source>
</evidence>
<feature type="compositionally biased region" description="Basic and acidic residues" evidence="1">
    <location>
        <begin position="97"/>
        <end position="110"/>
    </location>
</feature>
<reference evidence="2 3" key="1">
    <citation type="submission" date="2016-12" db="EMBL/GenBank/DDBJ databases">
        <authorList>
            <person name="Song W.-J."/>
            <person name="Kurnit D.M."/>
        </authorList>
    </citation>
    <scope>NUCLEOTIDE SEQUENCE [LARGE SCALE GENOMIC DNA]</scope>
    <source>
        <strain evidence="2 3">STM7296</strain>
    </source>
</reference>
<feature type="compositionally biased region" description="Basic and acidic residues" evidence="1">
    <location>
        <begin position="67"/>
        <end position="90"/>
    </location>
</feature>
<evidence type="ECO:0000256" key="1">
    <source>
        <dbReference type="SAM" id="MobiDB-lite"/>
    </source>
</evidence>
<dbReference type="Proteomes" id="UP000187012">
    <property type="component" value="Unassembled WGS sequence"/>
</dbReference>
<accession>A0A1N7SIC5</accession>
<dbReference type="STRING" id="1247936.BN2475_710028"/>
<organism evidence="2 3">
    <name type="scientific">Paraburkholderia ribeironis</name>
    <dbReference type="NCBI Taxonomy" id="1247936"/>
    <lineage>
        <taxon>Bacteria</taxon>
        <taxon>Pseudomonadati</taxon>
        <taxon>Pseudomonadota</taxon>
        <taxon>Betaproteobacteria</taxon>
        <taxon>Burkholderiales</taxon>
        <taxon>Burkholderiaceae</taxon>
        <taxon>Paraburkholderia</taxon>
    </lineage>
</organism>
<proteinExistence type="predicted"/>
<keyword evidence="3" id="KW-1185">Reference proteome</keyword>
<name>A0A1N7SIC5_9BURK</name>
<dbReference type="AlphaFoldDB" id="A0A1N7SIC5"/>
<sequence length="178" mass="19628">MVARAVAATPAGEAPRARRGPDGWRVRHALIRPAWILVGHTCRVGRHRKLHGAPKEVPLGGAPKEVPLGERPKEALLEGPREVSLEERSEGSPSRGRPKEAPLEGPKEVPLEECSEGNRLGGRPEGSPLRGRINSNHLAWDQSRRFAWDQSNALKRELWPTAKARTLVDSFAWDGSRC</sequence>
<protein>
    <submittedName>
        <fullName evidence="2">Uncharacterized protein</fullName>
    </submittedName>
</protein>
<feature type="region of interest" description="Disordered" evidence="1">
    <location>
        <begin position="52"/>
        <end position="131"/>
    </location>
</feature>